<gene>
    <name evidence="1" type="ORF">C1280_24585</name>
</gene>
<dbReference type="CDD" id="cd22231">
    <property type="entry name" value="RHH_NikR_HicB-like"/>
    <property type="match status" value="1"/>
</dbReference>
<dbReference type="AlphaFoldDB" id="A0A2Z3H1H2"/>
<sequence length="94" mass="10403">MTITLPDELKDELERKTRSAGFATVSEYVCWLVQRPEAQEDMTPEALGFASPAELETKLLASLTSGPPVRATPEFWNELRQASIARAASKPEQP</sequence>
<keyword evidence="2" id="KW-1185">Reference proteome</keyword>
<dbReference type="OrthoDB" id="9811310at2"/>
<dbReference type="EMBL" id="CP025958">
    <property type="protein sequence ID" value="AWM39873.1"/>
    <property type="molecule type" value="Genomic_DNA"/>
</dbReference>
<dbReference type="Proteomes" id="UP000245802">
    <property type="component" value="Chromosome"/>
</dbReference>
<dbReference type="GO" id="GO:0006355">
    <property type="term" value="P:regulation of DNA-templated transcription"/>
    <property type="evidence" value="ECO:0007669"/>
    <property type="project" value="InterPro"/>
</dbReference>
<reference evidence="1 2" key="1">
    <citation type="submission" date="2018-01" db="EMBL/GenBank/DDBJ databases">
        <title>G. obscuriglobus.</title>
        <authorList>
            <person name="Franke J."/>
            <person name="Blomberg W."/>
            <person name="Selmecki A."/>
        </authorList>
    </citation>
    <scope>NUCLEOTIDE SEQUENCE [LARGE SCALE GENOMIC DNA]</scope>
    <source>
        <strain evidence="1 2">DSM 5831</strain>
    </source>
</reference>
<organism evidence="1 2">
    <name type="scientific">Gemmata obscuriglobus</name>
    <dbReference type="NCBI Taxonomy" id="114"/>
    <lineage>
        <taxon>Bacteria</taxon>
        <taxon>Pseudomonadati</taxon>
        <taxon>Planctomycetota</taxon>
        <taxon>Planctomycetia</taxon>
        <taxon>Gemmatales</taxon>
        <taxon>Gemmataceae</taxon>
        <taxon>Gemmata</taxon>
    </lineage>
</organism>
<protein>
    <recommendedName>
        <fullName evidence="3">Type II toxin-antitoxin system ParD family antitoxin</fullName>
    </recommendedName>
</protein>
<proteinExistence type="predicted"/>
<evidence type="ECO:0000313" key="1">
    <source>
        <dbReference type="EMBL" id="AWM39873.1"/>
    </source>
</evidence>
<evidence type="ECO:0000313" key="2">
    <source>
        <dbReference type="Proteomes" id="UP000245802"/>
    </source>
</evidence>
<name>A0A2Z3H1H2_9BACT</name>
<dbReference type="InterPro" id="IPR010985">
    <property type="entry name" value="Ribbon_hlx_hlx"/>
</dbReference>
<dbReference type="KEGG" id="gog:C1280_24585"/>
<accession>A0A2Z3H1H2</accession>
<dbReference type="RefSeq" id="WP_010049896.1">
    <property type="nucleotide sequence ID" value="NZ_CP025958.1"/>
</dbReference>
<evidence type="ECO:0008006" key="3">
    <source>
        <dbReference type="Google" id="ProtNLM"/>
    </source>
</evidence>
<dbReference type="SUPFAM" id="SSF47598">
    <property type="entry name" value="Ribbon-helix-helix"/>
    <property type="match status" value="1"/>
</dbReference>